<feature type="compositionally biased region" description="Basic and acidic residues" evidence="8">
    <location>
        <begin position="415"/>
        <end position="428"/>
    </location>
</feature>
<accession>A0ABQ8SJU3</accession>
<feature type="compositionally biased region" description="Acidic residues" evidence="8">
    <location>
        <begin position="227"/>
        <end position="253"/>
    </location>
</feature>
<comment type="subcellular location">
    <subcellularLocation>
        <location evidence="1 7">Nucleus</location>
        <location evidence="1 7">Nucleolus</location>
    </subcellularLocation>
</comment>
<evidence type="ECO:0000256" key="5">
    <source>
        <dbReference type="ARBA" id="ARBA00023274"/>
    </source>
</evidence>
<feature type="compositionally biased region" description="Basic and acidic residues" evidence="8">
    <location>
        <begin position="518"/>
        <end position="529"/>
    </location>
</feature>
<reference evidence="9 10" key="1">
    <citation type="journal article" date="2022" name="Allergy">
        <title>Genome assembly and annotation of Periplaneta americana reveal a comprehensive cockroach allergen profile.</title>
        <authorList>
            <person name="Wang L."/>
            <person name="Xiong Q."/>
            <person name="Saelim N."/>
            <person name="Wang L."/>
            <person name="Nong W."/>
            <person name="Wan A.T."/>
            <person name="Shi M."/>
            <person name="Liu X."/>
            <person name="Cao Q."/>
            <person name="Hui J.H.L."/>
            <person name="Sookrung N."/>
            <person name="Leung T.F."/>
            <person name="Tungtrongchitr A."/>
            <person name="Tsui S.K.W."/>
        </authorList>
    </citation>
    <scope>NUCLEOTIDE SEQUENCE [LARGE SCALE GENOMIC DNA]</scope>
    <source>
        <strain evidence="9">PWHHKU_190912</strain>
    </source>
</reference>
<dbReference type="EMBL" id="JAJSOF020000025">
    <property type="protein sequence ID" value="KAJ4434429.1"/>
    <property type="molecule type" value="Genomic_DNA"/>
</dbReference>
<feature type="region of interest" description="Disordered" evidence="8">
    <location>
        <begin position="175"/>
        <end position="288"/>
    </location>
</feature>
<evidence type="ECO:0000313" key="9">
    <source>
        <dbReference type="EMBL" id="KAJ4434429.1"/>
    </source>
</evidence>
<sequence>MENRLEDLFNSFQLLTKKPEDYLRVQTNTATDAKQLVKDLYDFTKCAENGLSAGDALPELIIEDFDEEQIWQELELQNEGRSQNLITDVASLVSRKDRLKFPVRLKNEEIDVEEDKCAEQEEENDGSNENQAESEIDASDSDSPTAEKRTDHIRPSQVDDKFFKLSEMERFLELEEKRESGRHDSSDESIDLFQPSDEDSDDELRYDDFFDAPHQSTGKERYKQKEEEEEEEDEEDENEEENDLGADEEDVSHDEDKDTKKVRFLEESSSDEDEEGHEKLQVKSSLERRQERIQSRIKELEEQALAEKPWQLKGEVSASVRPQNSLLEEVVDFDLTVRPAPVMTEKTTLQLEDIILQRVKDRAWDDVERKVKPVETPNEYKKKLVLDHEKSKLSLAQVYEQEYLKQQEAQEADDGEGRTQEEPPEHQEVRTMMKSLFRMLDALSNFHFTPKQPDPEVKIVSNLPAISLEEVAPVATSDAALLAPEEIKERPKGDVVGKAERTSTDKKRERRQKKMKQRERQRERDKRERAIEKLKPGLGNKYSKERALRDLERVTKDSNVTQIIEKDNAKSVKSSAAFFNRLQDEVKSHIKRKSSTITSDQKQKIKSAKKLKL</sequence>
<gene>
    <name evidence="9" type="ORF">ANN_22991</name>
</gene>
<feature type="compositionally biased region" description="Basic and acidic residues" evidence="8">
    <location>
        <begin position="175"/>
        <end position="186"/>
    </location>
</feature>
<keyword evidence="2 7" id="KW-0690">Ribosome biogenesis</keyword>
<protein>
    <recommendedName>
        <fullName evidence="7">U3 small nucleolar ribonucleoprotein protein MPP10</fullName>
    </recommendedName>
</protein>
<keyword evidence="3 7" id="KW-0698">rRNA processing</keyword>
<comment type="similarity">
    <text evidence="6 7">Belongs to the MPP10 family.</text>
</comment>
<evidence type="ECO:0000256" key="8">
    <source>
        <dbReference type="SAM" id="MobiDB-lite"/>
    </source>
</evidence>
<feature type="compositionally biased region" description="Basic and acidic residues" evidence="8">
    <location>
        <begin position="276"/>
        <end position="288"/>
    </location>
</feature>
<keyword evidence="4 7" id="KW-0539">Nucleus</keyword>
<feature type="compositionally biased region" description="Basic and acidic residues" evidence="8">
    <location>
        <begin position="217"/>
        <end position="226"/>
    </location>
</feature>
<feature type="region of interest" description="Disordered" evidence="8">
    <location>
        <begin position="490"/>
        <end position="529"/>
    </location>
</feature>
<evidence type="ECO:0000256" key="3">
    <source>
        <dbReference type="ARBA" id="ARBA00022552"/>
    </source>
</evidence>
<evidence type="ECO:0000313" key="10">
    <source>
        <dbReference type="Proteomes" id="UP001148838"/>
    </source>
</evidence>
<feature type="region of interest" description="Disordered" evidence="8">
    <location>
        <begin position="112"/>
        <end position="161"/>
    </location>
</feature>
<evidence type="ECO:0000256" key="2">
    <source>
        <dbReference type="ARBA" id="ARBA00022517"/>
    </source>
</evidence>
<feature type="region of interest" description="Disordered" evidence="8">
    <location>
        <begin position="405"/>
        <end position="428"/>
    </location>
</feature>
<evidence type="ECO:0000256" key="6">
    <source>
        <dbReference type="ARBA" id="ARBA00029455"/>
    </source>
</evidence>
<dbReference type="Proteomes" id="UP001148838">
    <property type="component" value="Unassembled WGS sequence"/>
</dbReference>
<dbReference type="InterPro" id="IPR012173">
    <property type="entry name" value="Mpp10"/>
</dbReference>
<dbReference type="Pfam" id="PF04006">
    <property type="entry name" value="Mpp10"/>
    <property type="match status" value="1"/>
</dbReference>
<dbReference type="PANTHER" id="PTHR17039">
    <property type="entry name" value="U3 SMALL NUCLEOLAR RIBONUCLEOPROTEIN PROTEIN MPP10"/>
    <property type="match status" value="1"/>
</dbReference>
<dbReference type="PIRSF" id="PIRSF017300">
    <property type="entry name" value="snoRNP_Mpp10"/>
    <property type="match status" value="1"/>
</dbReference>
<feature type="compositionally biased region" description="Basic residues" evidence="8">
    <location>
        <begin position="604"/>
        <end position="613"/>
    </location>
</feature>
<keyword evidence="10" id="KW-1185">Reference proteome</keyword>
<feature type="compositionally biased region" description="Basic residues" evidence="8">
    <location>
        <begin position="508"/>
        <end position="517"/>
    </location>
</feature>
<comment type="function">
    <text evidence="7">Involved in nucleolar processing of pre-18S ribosomal RNA.</text>
</comment>
<evidence type="ECO:0000256" key="1">
    <source>
        <dbReference type="ARBA" id="ARBA00004604"/>
    </source>
</evidence>
<dbReference type="PANTHER" id="PTHR17039:SF0">
    <property type="entry name" value="U3 SMALL NUCLEOLAR RIBONUCLEOPROTEIN PROTEIN MPP10"/>
    <property type="match status" value="1"/>
</dbReference>
<feature type="compositionally biased region" description="Basic and acidic residues" evidence="8">
    <location>
        <begin position="145"/>
        <end position="161"/>
    </location>
</feature>
<comment type="caution">
    <text evidence="9">The sequence shown here is derived from an EMBL/GenBank/DDBJ whole genome shotgun (WGS) entry which is preliminary data.</text>
</comment>
<feature type="compositionally biased region" description="Basic and acidic residues" evidence="8">
    <location>
        <begin position="490"/>
        <end position="507"/>
    </location>
</feature>
<evidence type="ECO:0000256" key="4">
    <source>
        <dbReference type="ARBA" id="ARBA00023242"/>
    </source>
</evidence>
<feature type="compositionally biased region" description="Acidic residues" evidence="8">
    <location>
        <begin position="196"/>
        <end position="205"/>
    </location>
</feature>
<evidence type="ECO:0000256" key="7">
    <source>
        <dbReference type="PIRNR" id="PIRNR017300"/>
    </source>
</evidence>
<keyword evidence="5 7" id="KW-0687">Ribonucleoprotein</keyword>
<organism evidence="9 10">
    <name type="scientific">Periplaneta americana</name>
    <name type="common">American cockroach</name>
    <name type="synonym">Blatta americana</name>
    <dbReference type="NCBI Taxonomy" id="6978"/>
    <lineage>
        <taxon>Eukaryota</taxon>
        <taxon>Metazoa</taxon>
        <taxon>Ecdysozoa</taxon>
        <taxon>Arthropoda</taxon>
        <taxon>Hexapoda</taxon>
        <taxon>Insecta</taxon>
        <taxon>Pterygota</taxon>
        <taxon>Neoptera</taxon>
        <taxon>Polyneoptera</taxon>
        <taxon>Dictyoptera</taxon>
        <taxon>Blattodea</taxon>
        <taxon>Blattoidea</taxon>
        <taxon>Blattidae</taxon>
        <taxon>Blattinae</taxon>
        <taxon>Periplaneta</taxon>
    </lineage>
</organism>
<name>A0ABQ8SJU3_PERAM</name>
<feature type="compositionally biased region" description="Basic and acidic residues" evidence="8">
    <location>
        <begin position="254"/>
        <end position="266"/>
    </location>
</feature>
<feature type="compositionally biased region" description="Acidic residues" evidence="8">
    <location>
        <begin position="120"/>
        <end position="140"/>
    </location>
</feature>
<feature type="region of interest" description="Disordered" evidence="8">
    <location>
        <begin position="588"/>
        <end position="613"/>
    </location>
</feature>
<proteinExistence type="inferred from homology"/>